<dbReference type="PANTHER" id="PTHR43479">
    <property type="entry name" value="ACREF/ENVCD OPERON REPRESSOR-RELATED"/>
    <property type="match status" value="1"/>
</dbReference>
<dbReference type="Proteomes" id="UP000227088">
    <property type="component" value="Unassembled WGS sequence"/>
</dbReference>
<dbReference type="InterPro" id="IPR001647">
    <property type="entry name" value="HTH_TetR"/>
</dbReference>
<dbReference type="Gene3D" id="1.10.357.10">
    <property type="entry name" value="Tetracycline Repressor, domain 2"/>
    <property type="match status" value="1"/>
</dbReference>
<evidence type="ECO:0000313" key="5">
    <source>
        <dbReference type="Proteomes" id="UP000227088"/>
    </source>
</evidence>
<organism evidence="4 5">
    <name type="scientific">Oleispira antarctica</name>
    <dbReference type="NCBI Taxonomy" id="188908"/>
    <lineage>
        <taxon>Bacteria</taxon>
        <taxon>Pseudomonadati</taxon>
        <taxon>Pseudomonadota</taxon>
        <taxon>Gammaproteobacteria</taxon>
        <taxon>Oceanospirillales</taxon>
        <taxon>Oceanospirillaceae</taxon>
        <taxon>Oleispira</taxon>
    </lineage>
</organism>
<proteinExistence type="predicted"/>
<dbReference type="AlphaFoldDB" id="A0A1Y5HUA3"/>
<dbReference type="PRINTS" id="PR00455">
    <property type="entry name" value="HTHTETR"/>
</dbReference>
<dbReference type="PROSITE" id="PS50977">
    <property type="entry name" value="HTH_TETR_2"/>
    <property type="match status" value="1"/>
</dbReference>
<protein>
    <recommendedName>
        <fullName evidence="3">HTH tetR-type domain-containing protein</fullName>
    </recommendedName>
</protein>
<name>A0A1Y5HUA3_OLEAN</name>
<accession>A0A1Y5HUA3</accession>
<dbReference type="InterPro" id="IPR009057">
    <property type="entry name" value="Homeodomain-like_sf"/>
</dbReference>
<evidence type="ECO:0000313" key="4">
    <source>
        <dbReference type="EMBL" id="OUS40057.1"/>
    </source>
</evidence>
<dbReference type="InterPro" id="IPR039532">
    <property type="entry name" value="TetR_C_Firmicutes"/>
</dbReference>
<dbReference type="Pfam" id="PF14278">
    <property type="entry name" value="TetR_C_8"/>
    <property type="match status" value="1"/>
</dbReference>
<evidence type="ECO:0000259" key="3">
    <source>
        <dbReference type="PROSITE" id="PS50977"/>
    </source>
</evidence>
<dbReference type="Pfam" id="PF00440">
    <property type="entry name" value="TetR_N"/>
    <property type="match status" value="1"/>
</dbReference>
<dbReference type="PANTHER" id="PTHR43479:SF11">
    <property type="entry name" value="ACREF_ENVCD OPERON REPRESSOR-RELATED"/>
    <property type="match status" value="1"/>
</dbReference>
<dbReference type="GO" id="GO:0003677">
    <property type="term" value="F:DNA binding"/>
    <property type="evidence" value="ECO:0007669"/>
    <property type="project" value="UniProtKB-UniRule"/>
</dbReference>
<dbReference type="EMBL" id="MABE01000446">
    <property type="protein sequence ID" value="OUS40057.1"/>
    <property type="molecule type" value="Genomic_DNA"/>
</dbReference>
<reference evidence="5" key="1">
    <citation type="journal article" date="2017" name="Proc. Natl. Acad. Sci. U.S.A.">
        <title>Simulation of Deepwater Horizon oil plume reveals substrate specialization within a complex community of hydrocarbon degraders.</title>
        <authorList>
            <person name="Hu P."/>
            <person name="Dubinsky E.A."/>
            <person name="Probst A.J."/>
            <person name="Wang J."/>
            <person name="Sieber C.M.K."/>
            <person name="Tom L.M."/>
            <person name="Gardinali P."/>
            <person name="Banfield J.F."/>
            <person name="Atlas R.M."/>
            <person name="Andersen G.L."/>
        </authorList>
    </citation>
    <scope>NUCLEOTIDE SEQUENCE [LARGE SCALE GENOMIC DNA]</scope>
</reference>
<feature type="DNA-binding region" description="H-T-H motif" evidence="2">
    <location>
        <begin position="34"/>
        <end position="53"/>
    </location>
</feature>
<evidence type="ECO:0000256" key="2">
    <source>
        <dbReference type="PROSITE-ProRule" id="PRU00335"/>
    </source>
</evidence>
<gene>
    <name evidence="4" type="ORF">A9R00_07960</name>
</gene>
<feature type="domain" description="HTH tetR-type" evidence="3">
    <location>
        <begin position="11"/>
        <end position="71"/>
    </location>
</feature>
<keyword evidence="1 2" id="KW-0238">DNA-binding</keyword>
<dbReference type="InterPro" id="IPR050624">
    <property type="entry name" value="HTH-type_Tx_Regulator"/>
</dbReference>
<comment type="caution">
    <text evidence="4">The sequence shown here is derived from an EMBL/GenBank/DDBJ whole genome shotgun (WGS) entry which is preliminary data.</text>
</comment>
<sequence length="195" mass="22328">MPEKELDKRVERSRRLLIDALLELMKDRPYSKISVAHIAEQSGVARPTFYLHFHSKDELLIAYIDEMFEKFYAEIDGYITQNKDANPVIGSIMFQQWSDNAVFARLLVQDDIESLMMNQFKNYVARVVECFMSAHSIPNQAGLLPYVVDYLAGASFMMITRWVREGLVETPEVMGELYASLVRPGLLSVLLGGRL</sequence>
<dbReference type="SUPFAM" id="SSF46689">
    <property type="entry name" value="Homeodomain-like"/>
    <property type="match status" value="1"/>
</dbReference>
<evidence type="ECO:0000256" key="1">
    <source>
        <dbReference type="ARBA" id="ARBA00023125"/>
    </source>
</evidence>